<gene>
    <name evidence="1" type="ORF">HPB50_021717</name>
</gene>
<sequence>MARANEELQIWQWNCRSFARKKASLQQYLRSHKAKPHVILLQETAVPTTTFSGYQWLPCPQGGRGTATLVANKITCMAHDLTIPEIEHVMVEILPGHASQQSVYILNVYISASSRTSPTPLGTTSR</sequence>
<accession>A0ACB7T950</accession>
<organism evidence="1 2">
    <name type="scientific">Hyalomma asiaticum</name>
    <name type="common">Tick</name>
    <dbReference type="NCBI Taxonomy" id="266040"/>
    <lineage>
        <taxon>Eukaryota</taxon>
        <taxon>Metazoa</taxon>
        <taxon>Ecdysozoa</taxon>
        <taxon>Arthropoda</taxon>
        <taxon>Chelicerata</taxon>
        <taxon>Arachnida</taxon>
        <taxon>Acari</taxon>
        <taxon>Parasitiformes</taxon>
        <taxon>Ixodida</taxon>
        <taxon>Ixodoidea</taxon>
        <taxon>Ixodidae</taxon>
        <taxon>Hyalomminae</taxon>
        <taxon>Hyalomma</taxon>
    </lineage>
</organism>
<evidence type="ECO:0000313" key="1">
    <source>
        <dbReference type="EMBL" id="KAH6943478.1"/>
    </source>
</evidence>
<evidence type="ECO:0000313" key="2">
    <source>
        <dbReference type="Proteomes" id="UP000821845"/>
    </source>
</evidence>
<dbReference type="EMBL" id="CM023490">
    <property type="protein sequence ID" value="KAH6943478.1"/>
    <property type="molecule type" value="Genomic_DNA"/>
</dbReference>
<comment type="caution">
    <text evidence="1">The sequence shown here is derived from an EMBL/GenBank/DDBJ whole genome shotgun (WGS) entry which is preliminary data.</text>
</comment>
<dbReference type="Proteomes" id="UP000821845">
    <property type="component" value="Chromosome 10"/>
</dbReference>
<name>A0ACB7T950_HYAAI</name>
<proteinExistence type="predicted"/>
<reference evidence="1" key="1">
    <citation type="submission" date="2020-05" db="EMBL/GenBank/DDBJ databases">
        <title>Large-scale comparative analyses of tick genomes elucidate their genetic diversity and vector capacities.</title>
        <authorList>
            <person name="Jia N."/>
            <person name="Wang J."/>
            <person name="Shi W."/>
            <person name="Du L."/>
            <person name="Sun Y."/>
            <person name="Zhan W."/>
            <person name="Jiang J."/>
            <person name="Wang Q."/>
            <person name="Zhang B."/>
            <person name="Ji P."/>
            <person name="Sakyi L.B."/>
            <person name="Cui X."/>
            <person name="Yuan T."/>
            <person name="Jiang B."/>
            <person name="Yang W."/>
            <person name="Lam T.T.-Y."/>
            <person name="Chang Q."/>
            <person name="Ding S."/>
            <person name="Wang X."/>
            <person name="Zhu J."/>
            <person name="Ruan X."/>
            <person name="Zhao L."/>
            <person name="Wei J."/>
            <person name="Que T."/>
            <person name="Du C."/>
            <person name="Cheng J."/>
            <person name="Dai P."/>
            <person name="Han X."/>
            <person name="Huang E."/>
            <person name="Gao Y."/>
            <person name="Liu J."/>
            <person name="Shao H."/>
            <person name="Ye R."/>
            <person name="Li L."/>
            <person name="Wei W."/>
            <person name="Wang X."/>
            <person name="Wang C."/>
            <person name="Yang T."/>
            <person name="Huo Q."/>
            <person name="Li W."/>
            <person name="Guo W."/>
            <person name="Chen H."/>
            <person name="Zhou L."/>
            <person name="Ni X."/>
            <person name="Tian J."/>
            <person name="Zhou Y."/>
            <person name="Sheng Y."/>
            <person name="Liu T."/>
            <person name="Pan Y."/>
            <person name="Xia L."/>
            <person name="Li J."/>
            <person name="Zhao F."/>
            <person name="Cao W."/>
        </authorList>
    </citation>
    <scope>NUCLEOTIDE SEQUENCE</scope>
    <source>
        <strain evidence="1">Hyas-2018</strain>
    </source>
</reference>
<keyword evidence="2" id="KW-1185">Reference proteome</keyword>
<protein>
    <submittedName>
        <fullName evidence="1">Uncharacterized protein</fullName>
    </submittedName>
</protein>